<keyword evidence="5" id="KW-1185">Reference proteome</keyword>
<keyword evidence="1 4" id="KW-0808">Transferase</keyword>
<dbReference type="PROSITE" id="PS51186">
    <property type="entry name" value="GNAT"/>
    <property type="match status" value="1"/>
</dbReference>
<dbReference type="Pfam" id="PF00583">
    <property type="entry name" value="Acetyltransf_1"/>
    <property type="match status" value="1"/>
</dbReference>
<evidence type="ECO:0000313" key="4">
    <source>
        <dbReference type="EMBL" id="KOG35031.1"/>
    </source>
</evidence>
<dbReference type="SUPFAM" id="SSF55729">
    <property type="entry name" value="Acyl-CoA N-acyltransferases (Nat)"/>
    <property type="match status" value="1"/>
</dbReference>
<dbReference type="PANTHER" id="PTHR43877:SF2">
    <property type="entry name" value="AMINOALKYLPHOSPHONATE N-ACETYLTRANSFERASE-RELATED"/>
    <property type="match status" value="1"/>
</dbReference>
<dbReference type="eggNOG" id="COG0456">
    <property type="taxonomic scope" value="Bacteria"/>
</dbReference>
<dbReference type="GO" id="GO:0016747">
    <property type="term" value="F:acyltransferase activity, transferring groups other than amino-acyl groups"/>
    <property type="evidence" value="ECO:0007669"/>
    <property type="project" value="InterPro"/>
</dbReference>
<evidence type="ECO:0000259" key="3">
    <source>
        <dbReference type="PROSITE" id="PS51186"/>
    </source>
</evidence>
<dbReference type="CDD" id="cd04301">
    <property type="entry name" value="NAT_SF"/>
    <property type="match status" value="1"/>
</dbReference>
<dbReference type="InterPro" id="IPR050832">
    <property type="entry name" value="Bact_Acetyltransf"/>
</dbReference>
<dbReference type="InterPro" id="IPR016181">
    <property type="entry name" value="Acyl_CoA_acyltransferase"/>
</dbReference>
<feature type="domain" description="N-acetyltransferase" evidence="3">
    <location>
        <begin position="9"/>
        <end position="174"/>
    </location>
</feature>
<gene>
    <name evidence="4" type="ORF">ADK37_16765</name>
</gene>
<dbReference type="STRING" id="67356.AQJ84_16530"/>
<protein>
    <submittedName>
        <fullName evidence="4">Acetyltransferase</fullName>
    </submittedName>
</protein>
<dbReference type="InterPro" id="IPR000182">
    <property type="entry name" value="GNAT_dom"/>
</dbReference>
<dbReference type="PANTHER" id="PTHR43877">
    <property type="entry name" value="AMINOALKYLPHOSPHONATE N-ACETYLTRANSFERASE-RELATED-RELATED"/>
    <property type="match status" value="1"/>
</dbReference>
<dbReference type="PATRIC" id="fig|67356.5.peg.3584"/>
<dbReference type="EMBL" id="LGUS01000160">
    <property type="protein sequence ID" value="KOG35031.1"/>
    <property type="molecule type" value="Genomic_DNA"/>
</dbReference>
<evidence type="ECO:0000313" key="5">
    <source>
        <dbReference type="Proteomes" id="UP000037251"/>
    </source>
</evidence>
<reference evidence="5" key="1">
    <citation type="submission" date="2015-07" db="EMBL/GenBank/DDBJ databases">
        <authorList>
            <person name="Ju K.-S."/>
            <person name="Doroghazi J.R."/>
            <person name="Metcalf W.W."/>
        </authorList>
    </citation>
    <scope>NUCLEOTIDE SEQUENCE [LARGE SCALE GENOMIC DNA]</scope>
    <source>
        <strain evidence="5">NRRL 2290</strain>
    </source>
</reference>
<accession>A0A0L8LAE8</accession>
<comment type="caution">
    <text evidence="4">The sequence shown here is derived from an EMBL/GenBank/DDBJ whole genome shotgun (WGS) entry which is preliminary data.</text>
</comment>
<keyword evidence="2" id="KW-0012">Acyltransferase</keyword>
<name>A0A0L8LAE8_9ACTN</name>
<organism evidence="4 5">
    <name type="scientific">Streptomyces resistomycificus</name>
    <dbReference type="NCBI Taxonomy" id="67356"/>
    <lineage>
        <taxon>Bacteria</taxon>
        <taxon>Bacillati</taxon>
        <taxon>Actinomycetota</taxon>
        <taxon>Actinomycetes</taxon>
        <taxon>Kitasatosporales</taxon>
        <taxon>Streptomycetaceae</taxon>
        <taxon>Streptomyces</taxon>
        <taxon>Streptomyces aurantiacus group</taxon>
    </lineage>
</organism>
<evidence type="ECO:0000256" key="2">
    <source>
        <dbReference type="ARBA" id="ARBA00023315"/>
    </source>
</evidence>
<dbReference type="Gene3D" id="3.40.630.30">
    <property type="match status" value="1"/>
</dbReference>
<dbReference type="AlphaFoldDB" id="A0A0L8LAE8"/>
<proteinExistence type="predicted"/>
<sequence length="180" mass="19755">MSVVTPPTTGLRPAGPDDLDAITDLHSEARTAYYRAGGWSEPELTTAETWCDRRAAWQRALTGGHRHILCALRDGDLTGVVSMGPPADTDLDATTAGQLYQIHVRPDCWGQGVGSRLHAAYVRFLHESSLHTGVLEAWERNTRAHAFYARHGWHQDGHRRPGPGGADYVRLRLRTPGGEG</sequence>
<dbReference type="Proteomes" id="UP000037251">
    <property type="component" value="Unassembled WGS sequence"/>
</dbReference>
<evidence type="ECO:0000256" key="1">
    <source>
        <dbReference type="ARBA" id="ARBA00022679"/>
    </source>
</evidence>